<comment type="caution">
    <text evidence="2">The sequence shown here is derived from an EMBL/GenBank/DDBJ whole genome shotgun (WGS) entry which is preliminary data.</text>
</comment>
<evidence type="ECO:0000313" key="2">
    <source>
        <dbReference type="EMBL" id="MCI4659658.1"/>
    </source>
</evidence>
<dbReference type="Proteomes" id="UP001165341">
    <property type="component" value="Unassembled WGS sequence"/>
</dbReference>
<protein>
    <submittedName>
        <fullName evidence="2">Uncharacterized protein</fullName>
    </submittedName>
</protein>
<proteinExistence type="predicted"/>
<evidence type="ECO:0000256" key="1">
    <source>
        <dbReference type="SAM" id="MobiDB-lite"/>
    </source>
</evidence>
<feature type="region of interest" description="Disordered" evidence="1">
    <location>
        <begin position="1"/>
        <end position="29"/>
    </location>
</feature>
<sequence length="141" mass="15844">MLPAERPQYPPDPDEGASIADKDSADEALSAEEALRAERIEEASDRMRDLMVALDKIAHDANLSRGAWLYEIKDDLEGLADRYADWTDQFNDDFAEEPPYVDPKPWECQPCGYRGATSQSVTPENIHEGHPVYNPRATPPE</sequence>
<gene>
    <name evidence="2" type="ORF">MQH31_17780</name>
</gene>
<organism evidence="2 3">
    <name type="scientific">Cryobacterium zhongshanensis</name>
    <dbReference type="NCBI Taxonomy" id="2928153"/>
    <lineage>
        <taxon>Bacteria</taxon>
        <taxon>Bacillati</taxon>
        <taxon>Actinomycetota</taxon>
        <taxon>Actinomycetes</taxon>
        <taxon>Micrococcales</taxon>
        <taxon>Microbacteriaceae</taxon>
        <taxon>Cryobacterium</taxon>
    </lineage>
</organism>
<accession>A0AA41QZC5</accession>
<name>A0AA41QZC5_9MICO</name>
<evidence type="ECO:0000313" key="3">
    <source>
        <dbReference type="Proteomes" id="UP001165341"/>
    </source>
</evidence>
<feature type="region of interest" description="Disordered" evidence="1">
    <location>
        <begin position="115"/>
        <end position="141"/>
    </location>
</feature>
<dbReference type="EMBL" id="JALGAR010000006">
    <property type="protein sequence ID" value="MCI4659658.1"/>
    <property type="molecule type" value="Genomic_DNA"/>
</dbReference>
<keyword evidence="3" id="KW-1185">Reference proteome</keyword>
<dbReference type="AlphaFoldDB" id="A0AA41QZC5"/>
<dbReference type="RefSeq" id="WP_243013149.1">
    <property type="nucleotide sequence ID" value="NZ_JALGAR010000006.1"/>
</dbReference>
<reference evidence="2" key="1">
    <citation type="submission" date="2022-03" db="EMBL/GenBank/DDBJ databases">
        <title>Cryobacterium sp. nov. strain ZS14-85, isolated from Antarctic soil.</title>
        <authorList>
            <person name="Li J."/>
            <person name="Niu G."/>
        </authorList>
    </citation>
    <scope>NUCLEOTIDE SEQUENCE</scope>
    <source>
        <strain evidence="2">ZS14-85</strain>
    </source>
</reference>